<evidence type="ECO:0000313" key="7">
    <source>
        <dbReference type="Proteomes" id="UP000323011"/>
    </source>
</evidence>
<evidence type="ECO:0000259" key="1">
    <source>
        <dbReference type="PROSITE" id="PS50053"/>
    </source>
</evidence>
<dbReference type="Gene3D" id="3.10.20.90">
    <property type="entry name" value="Phosphatidylinositol 3-kinase Catalytic Subunit, Chain A, domain 1"/>
    <property type="match status" value="1"/>
</dbReference>
<dbReference type="SUPFAM" id="SSF54236">
    <property type="entry name" value="Ubiquitin-like"/>
    <property type="match status" value="1"/>
</dbReference>
<gene>
    <name evidence="5" type="ORF">FNF27_00556</name>
    <name evidence="4" type="ORF">FNF28_00299</name>
    <name evidence="2" type="ORF">FNF29_00138</name>
    <name evidence="3" type="ORF">FNF31_04303</name>
</gene>
<feature type="domain" description="Ubiquitin-like" evidence="1">
    <location>
        <begin position="5"/>
        <end position="83"/>
    </location>
</feature>
<dbReference type="Proteomes" id="UP000325113">
    <property type="component" value="Unassembled WGS sequence"/>
</dbReference>
<dbReference type="EMBL" id="VLTO01000002">
    <property type="protein sequence ID" value="KAA0178008.1"/>
    <property type="molecule type" value="Genomic_DNA"/>
</dbReference>
<sequence>MAASRALYLRVKRQHETIFLLCEPSQSFASIRTRVAQILEIPEAELAILAPDKTLEFPDEALVSDHRLRDDDVLYAVRRLGGSLEKIELLEGPEE</sequence>
<name>A0A5A8CWL6_CAFRO</name>
<evidence type="ECO:0000313" key="4">
    <source>
        <dbReference type="EMBL" id="KAA0171982.1"/>
    </source>
</evidence>
<evidence type="ECO:0000313" key="5">
    <source>
        <dbReference type="EMBL" id="KAA0178008.1"/>
    </source>
</evidence>
<evidence type="ECO:0000313" key="2">
    <source>
        <dbReference type="EMBL" id="KAA0157562.1"/>
    </source>
</evidence>
<keyword evidence="7" id="KW-1185">Reference proteome</keyword>
<evidence type="ECO:0000313" key="9">
    <source>
        <dbReference type="Proteomes" id="UP000325113"/>
    </source>
</evidence>
<evidence type="ECO:0000313" key="8">
    <source>
        <dbReference type="Proteomes" id="UP000324907"/>
    </source>
</evidence>
<dbReference type="OrthoDB" id="428577at2759"/>
<dbReference type="Proteomes" id="UP000323011">
    <property type="component" value="Unassembled WGS sequence"/>
</dbReference>
<dbReference type="Proteomes" id="UP000324907">
    <property type="component" value="Unassembled WGS sequence"/>
</dbReference>
<dbReference type="InterPro" id="IPR029071">
    <property type="entry name" value="Ubiquitin-like_domsf"/>
</dbReference>
<dbReference type="EMBL" id="VLTM01000044">
    <property type="protein sequence ID" value="KAA0160434.1"/>
    <property type="molecule type" value="Genomic_DNA"/>
</dbReference>
<reference evidence="6 7" key="1">
    <citation type="submission" date="2019-07" db="EMBL/GenBank/DDBJ databases">
        <title>Genomes of Cafeteria roenbergensis.</title>
        <authorList>
            <person name="Fischer M.G."/>
            <person name="Hackl T."/>
            <person name="Roman M."/>
        </authorList>
    </citation>
    <scope>NUCLEOTIDE SEQUENCE [LARGE SCALE GENOMIC DNA]</scope>
    <source>
        <strain evidence="2 7">BVI</strain>
        <strain evidence="3 9">Cflag</strain>
        <strain evidence="5 6">E4-10P</strain>
        <strain evidence="4 8">RCC970-E3</strain>
    </source>
</reference>
<dbReference type="EMBL" id="VLTN01000001">
    <property type="protein sequence ID" value="KAA0157562.1"/>
    <property type="molecule type" value="Genomic_DNA"/>
</dbReference>
<proteinExistence type="predicted"/>
<comment type="caution">
    <text evidence="2">The sequence shown here is derived from an EMBL/GenBank/DDBJ whole genome shotgun (WGS) entry which is preliminary data.</text>
</comment>
<dbReference type="EMBL" id="VLTL01000003">
    <property type="protein sequence ID" value="KAA0171982.1"/>
    <property type="molecule type" value="Genomic_DNA"/>
</dbReference>
<accession>A0A5A8CWL6</accession>
<dbReference type="Proteomes" id="UP000322899">
    <property type="component" value="Unassembled WGS sequence"/>
</dbReference>
<dbReference type="InterPro" id="IPR000626">
    <property type="entry name" value="Ubiquitin-like_dom"/>
</dbReference>
<protein>
    <recommendedName>
        <fullName evidence="1">Ubiquitin-like domain-containing protein</fullName>
    </recommendedName>
</protein>
<dbReference type="AlphaFoldDB" id="A0A5A8CWL6"/>
<dbReference type="PROSITE" id="PS50053">
    <property type="entry name" value="UBIQUITIN_2"/>
    <property type="match status" value="1"/>
</dbReference>
<organism evidence="2 7">
    <name type="scientific">Cafeteria roenbergensis</name>
    <name type="common">Marine flagellate</name>
    <dbReference type="NCBI Taxonomy" id="33653"/>
    <lineage>
        <taxon>Eukaryota</taxon>
        <taxon>Sar</taxon>
        <taxon>Stramenopiles</taxon>
        <taxon>Bigyra</taxon>
        <taxon>Opalozoa</taxon>
        <taxon>Bicosoecida</taxon>
        <taxon>Cafeteriaceae</taxon>
        <taxon>Cafeteria</taxon>
    </lineage>
</organism>
<evidence type="ECO:0000313" key="3">
    <source>
        <dbReference type="EMBL" id="KAA0160434.1"/>
    </source>
</evidence>
<evidence type="ECO:0000313" key="6">
    <source>
        <dbReference type="Proteomes" id="UP000322899"/>
    </source>
</evidence>